<organism evidence="1 2">
    <name type="scientific">Ambrosiozyma monospora</name>
    <name type="common">Yeast</name>
    <name type="synonym">Endomycopsis monosporus</name>
    <dbReference type="NCBI Taxonomy" id="43982"/>
    <lineage>
        <taxon>Eukaryota</taxon>
        <taxon>Fungi</taxon>
        <taxon>Dikarya</taxon>
        <taxon>Ascomycota</taxon>
        <taxon>Saccharomycotina</taxon>
        <taxon>Pichiomycetes</taxon>
        <taxon>Pichiales</taxon>
        <taxon>Pichiaceae</taxon>
        <taxon>Ambrosiozyma</taxon>
    </lineage>
</organism>
<dbReference type="EMBL" id="BSXS01002512">
    <property type="protein sequence ID" value="GME79254.1"/>
    <property type="molecule type" value="Genomic_DNA"/>
</dbReference>
<accession>A0ACB5T205</accession>
<evidence type="ECO:0000313" key="2">
    <source>
        <dbReference type="Proteomes" id="UP001165064"/>
    </source>
</evidence>
<sequence>MNLIEGNVFLPCFIPREELVPDPVTGLTESAAYCAQTAWLLNATIRDNIIFAAPFNKKRYNDVIDACGLRRDLEILEGGDETEIGEKGITLSGGQKQRVSLARALYSNSAYVLLDDCLSAVDSHTAVHIYENALTGDLMKNRTCLLISHNVPLTVKKADYVVFMTNGSVKAQGTVDEMIAADAFDAEVLKSIADSTTTTAVAPTKGSSTDCDVAEDDENDESSSSKGKLIEEETKSEGSVKMEVYATYLRYFATKSNLFLLISFSLGCETCSVLKSWWVRVWTSIPDEDSVLLTATYSVAHKAASLSISSLFAKAQTPDWWFTPLFHSPISPTILTMSHSPLYYVLVYSLIGIIYSSLDAVRDFVTLHCGLVASGKMFEDLLTRILGANLRFFDSTPVGRLTNRFSKDIGSLDDEISYQIDWFFSLPHITPSVPST</sequence>
<proteinExistence type="predicted"/>
<protein>
    <submittedName>
        <fullName evidence="1">Unnamed protein product</fullName>
    </submittedName>
</protein>
<comment type="caution">
    <text evidence="1">The sequence shown here is derived from an EMBL/GenBank/DDBJ whole genome shotgun (WGS) entry which is preliminary data.</text>
</comment>
<name>A0ACB5T205_AMBMO</name>
<evidence type="ECO:0000313" key="1">
    <source>
        <dbReference type="EMBL" id="GME79254.1"/>
    </source>
</evidence>
<dbReference type="Proteomes" id="UP001165064">
    <property type="component" value="Unassembled WGS sequence"/>
</dbReference>
<gene>
    <name evidence="1" type="ORF">Amon02_000384800</name>
</gene>
<keyword evidence="2" id="KW-1185">Reference proteome</keyword>
<reference evidence="1" key="1">
    <citation type="submission" date="2023-04" db="EMBL/GenBank/DDBJ databases">
        <title>Ambrosiozyma monospora NBRC 10751.</title>
        <authorList>
            <person name="Ichikawa N."/>
            <person name="Sato H."/>
            <person name="Tonouchi N."/>
        </authorList>
    </citation>
    <scope>NUCLEOTIDE SEQUENCE</scope>
    <source>
        <strain evidence="1">NBRC 10751</strain>
    </source>
</reference>